<sequence length="547" mass="62204">MPVCPSVPSVRLTSVNNPNLPHCSQQPASASLISASPCLVPAVLSKLCDDALILVLRLLGCGDLQRCRLVCRRWRDLVQHPDVWRHRAMELLPNGFLILVMRYFDIRELLPLRLVCRRWRDLAMHPGVWRYLIVGERHLSLRPPCCGELRLSSENPLSLAATAMCPAALVYIYIPDGGANEALLQVVRHQAGLGNLRCIWLTVRDPFVYNNFDVVLSVEGLRELEVRQFCKTERLSIFKRSCFPAAAPSLRKLTYEGGPGSDPFLESLLQAVALSLEDLDLLFCTEFDNFHSDMTVARLLSKCNNLRKLRCPFLGGFEQLLACRSLTDLEISTVVDAVQGSNEEDARCAISSLCCFLRSAPHLTHLSFWFDNFETATDLFRALDGAGRSQITSLKVRTEVNWTKEQADRLWELVVPILPNFPRLEELTADLMVTPHLLRAIRPNLLPNVTRLNVMFLDRCFNCNWDLLCEMLQIYPRLQINIEFENLCHCRQCSKPGGECHELLKRRPGFQVNYLRKNAAKNRVNCDGVVHMWSSDEDDDDNDNVDF</sequence>
<dbReference type="PROSITE" id="PS50181">
    <property type="entry name" value="FBOX"/>
    <property type="match status" value="2"/>
</dbReference>
<keyword evidence="2" id="KW-1185">Reference proteome</keyword>
<feature type="domain" description="F-box" evidence="1">
    <location>
        <begin position="41"/>
        <end position="87"/>
    </location>
</feature>
<dbReference type="InterPro" id="IPR032675">
    <property type="entry name" value="LRR_dom_sf"/>
</dbReference>
<name>A0A9C6XS79_FRAOC</name>
<dbReference type="InterPro" id="IPR001810">
    <property type="entry name" value="F-box_dom"/>
</dbReference>
<gene>
    <name evidence="3" type="primary">LOC113217380</name>
</gene>
<dbReference type="InterPro" id="IPR036047">
    <property type="entry name" value="F-box-like_dom_sf"/>
</dbReference>
<dbReference type="RefSeq" id="XP_052129105.1">
    <property type="nucleotide sequence ID" value="XM_052273145.1"/>
</dbReference>
<reference evidence="3" key="1">
    <citation type="submission" date="2025-08" db="UniProtKB">
        <authorList>
            <consortium name="RefSeq"/>
        </authorList>
    </citation>
    <scope>IDENTIFICATION</scope>
    <source>
        <tissue evidence="3">Whole organism</tissue>
    </source>
</reference>
<dbReference type="Gene3D" id="1.20.1280.50">
    <property type="match status" value="2"/>
</dbReference>
<evidence type="ECO:0000259" key="1">
    <source>
        <dbReference type="PROSITE" id="PS50181"/>
    </source>
</evidence>
<dbReference type="Pfam" id="PF12937">
    <property type="entry name" value="F-box-like"/>
    <property type="match status" value="1"/>
</dbReference>
<dbReference type="Pfam" id="PF00646">
    <property type="entry name" value="F-box"/>
    <property type="match status" value="1"/>
</dbReference>
<dbReference type="Gene3D" id="3.80.10.10">
    <property type="entry name" value="Ribonuclease Inhibitor"/>
    <property type="match status" value="1"/>
</dbReference>
<feature type="domain" description="F-box" evidence="1">
    <location>
        <begin position="86"/>
        <end position="132"/>
    </location>
</feature>
<dbReference type="PANTHER" id="PTHR12874">
    <property type="entry name" value="F-BOX ONLY PROTEIN 48-RELATED"/>
    <property type="match status" value="1"/>
</dbReference>
<dbReference type="PANTHER" id="PTHR12874:SF9">
    <property type="entry name" value="F-BOX ONLY PROTEIN 48"/>
    <property type="match status" value="1"/>
</dbReference>
<dbReference type="GO" id="GO:0031146">
    <property type="term" value="P:SCF-dependent proteasomal ubiquitin-dependent protein catabolic process"/>
    <property type="evidence" value="ECO:0007669"/>
    <property type="project" value="TreeGrafter"/>
</dbReference>
<accession>A0A9C6XS79</accession>
<evidence type="ECO:0000313" key="3">
    <source>
        <dbReference type="RefSeq" id="XP_052129105.1"/>
    </source>
</evidence>
<dbReference type="AlphaFoldDB" id="A0A9C6XS79"/>
<protein>
    <submittedName>
        <fullName evidence="3">Uncharacterized protein LOC113217380 isoform X1</fullName>
    </submittedName>
</protein>
<dbReference type="Proteomes" id="UP000504606">
    <property type="component" value="Unplaced"/>
</dbReference>
<dbReference type="OrthoDB" id="1107553at2759"/>
<proteinExistence type="predicted"/>
<organism evidence="2 3">
    <name type="scientific">Frankliniella occidentalis</name>
    <name type="common">Western flower thrips</name>
    <name type="synonym">Euthrips occidentalis</name>
    <dbReference type="NCBI Taxonomy" id="133901"/>
    <lineage>
        <taxon>Eukaryota</taxon>
        <taxon>Metazoa</taxon>
        <taxon>Ecdysozoa</taxon>
        <taxon>Arthropoda</taxon>
        <taxon>Hexapoda</taxon>
        <taxon>Insecta</taxon>
        <taxon>Pterygota</taxon>
        <taxon>Neoptera</taxon>
        <taxon>Paraneoptera</taxon>
        <taxon>Thysanoptera</taxon>
        <taxon>Terebrantia</taxon>
        <taxon>Thripoidea</taxon>
        <taxon>Thripidae</taxon>
        <taxon>Frankliniella</taxon>
    </lineage>
</organism>
<evidence type="ECO:0000313" key="2">
    <source>
        <dbReference type="Proteomes" id="UP000504606"/>
    </source>
</evidence>
<dbReference type="SUPFAM" id="SSF81383">
    <property type="entry name" value="F-box domain"/>
    <property type="match status" value="2"/>
</dbReference>
<dbReference type="SUPFAM" id="SSF52047">
    <property type="entry name" value="RNI-like"/>
    <property type="match status" value="1"/>
</dbReference>
<dbReference type="GO" id="GO:0019005">
    <property type="term" value="C:SCF ubiquitin ligase complex"/>
    <property type="evidence" value="ECO:0007669"/>
    <property type="project" value="TreeGrafter"/>
</dbReference>
<dbReference type="GeneID" id="113217380"/>
<dbReference type="GO" id="GO:0005737">
    <property type="term" value="C:cytoplasm"/>
    <property type="evidence" value="ECO:0007669"/>
    <property type="project" value="TreeGrafter"/>
</dbReference>
<dbReference type="SMART" id="SM00256">
    <property type="entry name" value="FBOX"/>
    <property type="match status" value="2"/>
</dbReference>